<evidence type="ECO:0000313" key="3">
    <source>
        <dbReference type="Proteomes" id="UP001595844"/>
    </source>
</evidence>
<dbReference type="RefSeq" id="WP_378564650.1">
    <property type="nucleotide sequence ID" value="NZ_JBHSDL010000025.1"/>
</dbReference>
<keyword evidence="3" id="KW-1185">Reference proteome</keyword>
<feature type="signal peptide" evidence="1">
    <location>
        <begin position="1"/>
        <end position="32"/>
    </location>
</feature>
<accession>A0ABV8VJN9</accession>
<protein>
    <recommendedName>
        <fullName evidence="4">PKD domain-containing protein</fullName>
    </recommendedName>
</protein>
<dbReference type="Proteomes" id="UP001595844">
    <property type="component" value="Unassembled WGS sequence"/>
</dbReference>
<feature type="chain" id="PRO_5045337797" description="PKD domain-containing protein" evidence="1">
    <location>
        <begin position="33"/>
        <end position="680"/>
    </location>
</feature>
<proteinExistence type="predicted"/>
<evidence type="ECO:0008006" key="4">
    <source>
        <dbReference type="Google" id="ProtNLM"/>
    </source>
</evidence>
<dbReference type="EMBL" id="JBHSDL010000025">
    <property type="protein sequence ID" value="MFC4376251.1"/>
    <property type="molecule type" value="Genomic_DNA"/>
</dbReference>
<organism evidence="2 3">
    <name type="scientific">Nocardia halotolerans</name>
    <dbReference type="NCBI Taxonomy" id="1755878"/>
    <lineage>
        <taxon>Bacteria</taxon>
        <taxon>Bacillati</taxon>
        <taxon>Actinomycetota</taxon>
        <taxon>Actinomycetes</taxon>
        <taxon>Mycobacteriales</taxon>
        <taxon>Nocardiaceae</taxon>
        <taxon>Nocardia</taxon>
    </lineage>
</organism>
<comment type="caution">
    <text evidence="2">The sequence shown here is derived from an EMBL/GenBank/DDBJ whole genome shotgun (WGS) entry which is preliminary data.</text>
</comment>
<sequence>MIRSKPVRTWLPAVVVAGTVLAVLPATTSAQSAPECAPATAGGPIWVTAECVDPDYAKPVIDNEVDLTTPITHRKVTGHFEGTDKRFAIYLPPKDQWQGRFYHSVYPLDDENVENNITGEPVLAFGAAAGAYTVQTNGGGGYRVDAAASKFAKTVAAQYYGHTGSIYGYVWGGSGGSFQTTGAMENTTGVWDGGVPFILGNPQAIPNYFFIRALGSLVLADVAPAIADAVAPGGSGDPSAGLDDAQRTVLTEMTKLGVPLRAWEDYEYLLGLGASGTPAGPAGLLGFGTQVRLMDPNYADEFWSEPGYLGTEQSPLGDLLRSKKVDREVGITQVLRDGEGTVTGVTIDDVPHNPAGTALDFTVHTAEGATGESTLNGTLDAASNSIVLADGNPPEVLAALEVGGKIRIDNRWWLALPSYPRHQVPARAGLYAFDQYRNADGTPRYPQRPMEIGPAISRSVTGGGTWNGKINGKVIAVCNLLDADAFPWDCDWYSEQVRAAGNADSFRLLYNDNADHIGARTSRLVGYFGVLQQALRDVAAWAETGRRPPKSTVYDVRDGQITVPNKAAARKGIQPVVEWEIGDNDRIEVSAGQPVDFRATIQIPPGTGQITATEWDFTGSGDFVDRPFDAKEHGTVRVGQTFAYDRPGTYFAAVRVTSQRDPNSAFERVPNLARVRVVVR</sequence>
<keyword evidence="1" id="KW-0732">Signal</keyword>
<reference evidence="3" key="1">
    <citation type="journal article" date="2019" name="Int. J. Syst. Evol. Microbiol.">
        <title>The Global Catalogue of Microorganisms (GCM) 10K type strain sequencing project: providing services to taxonomists for standard genome sequencing and annotation.</title>
        <authorList>
            <consortium name="The Broad Institute Genomics Platform"/>
            <consortium name="The Broad Institute Genome Sequencing Center for Infectious Disease"/>
            <person name="Wu L."/>
            <person name="Ma J."/>
        </authorList>
    </citation>
    <scope>NUCLEOTIDE SEQUENCE [LARGE SCALE GENOMIC DNA]</scope>
    <source>
        <strain evidence="3">IBRC-M 10490</strain>
    </source>
</reference>
<gene>
    <name evidence="2" type="ORF">ACFO5K_19315</name>
</gene>
<evidence type="ECO:0000256" key="1">
    <source>
        <dbReference type="SAM" id="SignalP"/>
    </source>
</evidence>
<evidence type="ECO:0000313" key="2">
    <source>
        <dbReference type="EMBL" id="MFC4376251.1"/>
    </source>
</evidence>
<name>A0ABV8VJN9_9NOCA</name>